<dbReference type="Gene3D" id="3.90.780.10">
    <property type="entry name" value="5'-Nucleotidase, C-terminal domain"/>
    <property type="match status" value="1"/>
</dbReference>
<dbReference type="EMBL" id="CP000250">
    <property type="protein sequence ID" value="ABD05514.1"/>
    <property type="molecule type" value="Genomic_DNA"/>
</dbReference>
<dbReference type="eggNOG" id="COG2931">
    <property type="taxonomic scope" value="Bacteria"/>
</dbReference>
<dbReference type="Gene3D" id="2.60.40.2030">
    <property type="match status" value="1"/>
</dbReference>
<dbReference type="Proteomes" id="UP000008809">
    <property type="component" value="Chromosome"/>
</dbReference>
<dbReference type="InterPro" id="IPR038081">
    <property type="entry name" value="CalX-like_sf"/>
</dbReference>
<dbReference type="InterPro" id="IPR011049">
    <property type="entry name" value="Serralysin-like_metalloprot_C"/>
</dbReference>
<feature type="region of interest" description="Disordered" evidence="1">
    <location>
        <begin position="2480"/>
        <end position="2516"/>
    </location>
</feature>
<dbReference type="CDD" id="cd04486">
    <property type="entry name" value="YhcR_OBF_like"/>
    <property type="match status" value="1"/>
</dbReference>
<dbReference type="Gene3D" id="3.60.10.10">
    <property type="entry name" value="Endonuclease/exonuclease/phosphatase"/>
    <property type="match status" value="1"/>
</dbReference>
<dbReference type="InterPro" id="IPR008334">
    <property type="entry name" value="5'-Nucleotdase_C"/>
</dbReference>
<dbReference type="PANTHER" id="PTHR42834">
    <property type="entry name" value="ENDONUCLEASE/EXONUCLEASE/PHOSPHATASE FAMILY PROTEIN (AFU_ORTHOLOGUE AFUA_3G09210)"/>
    <property type="match status" value="1"/>
</dbReference>
<dbReference type="SUPFAM" id="SSF55816">
    <property type="entry name" value="5'-nucleotidase (syn. UDP-sugar hydrolase), C-terminal domain"/>
    <property type="match status" value="1"/>
</dbReference>
<dbReference type="InterPro" id="IPR029052">
    <property type="entry name" value="Metallo-depent_PP-like"/>
</dbReference>
<dbReference type="Gene3D" id="2.150.10.10">
    <property type="entry name" value="Serralysin-like metalloprotease, C-terminal"/>
    <property type="match status" value="3"/>
</dbReference>
<dbReference type="eggNOG" id="COG0737">
    <property type="taxonomic scope" value="Bacteria"/>
</dbReference>
<dbReference type="PRINTS" id="PR00313">
    <property type="entry name" value="CABNDNGRPT"/>
</dbReference>
<evidence type="ECO:0000313" key="4">
    <source>
        <dbReference type="Proteomes" id="UP000008809"/>
    </source>
</evidence>
<dbReference type="SUPFAM" id="SSF56219">
    <property type="entry name" value="DNase I-like"/>
    <property type="match status" value="1"/>
</dbReference>
<dbReference type="GO" id="GO:0009166">
    <property type="term" value="P:nucleotide catabolic process"/>
    <property type="evidence" value="ECO:0007669"/>
    <property type="project" value="InterPro"/>
</dbReference>
<keyword evidence="4" id="KW-1185">Reference proteome</keyword>
<dbReference type="NCBIfam" id="NF033681">
    <property type="entry name" value="ExeM_NucH_DNase"/>
    <property type="match status" value="1"/>
</dbReference>
<dbReference type="Pfam" id="PF00353">
    <property type="entry name" value="HemolysinCabind"/>
    <property type="match status" value="9"/>
</dbReference>
<sequence length="2667" mass="272178">MEWKSMSTTYHVLANGDLLQDWSNANLISADDNWSGVPSIQGYLGDINSSSPTAVDPRTLTGADLGAVDVIANAASTTITNGGVAEFALANPTVALNGSGTADAPSLVIYLNATGREDVRVSFNVRDLDASTDNAIQQVAVQYRFGSSGTWTNVTGGYAADVTTVNSATQVTPFDLLLPAEVNGRADLQVRILTTNAVGNDEWIGVDDIRVTSESETPVDGQVVGFAAGSTSVSHDEGNSGSTTYQFTVERSGGTIGDVSFSGSIASPQTDAADFVGGKPVSFAGTIGAGETSATVTVTVAGDTSNEANESFTLTLDNVSNSAAVTTTVGSASQATGVIVNDDVGITKISTIQGEGASSAMVGQTVTVEAIVVGDFQNGDGDNSRNLNGFYLQEEITDSDGNVRTSEAIFVYGGSTDVQVGDRVRVTGSISEYFGLTELTASSISIVQAGAVSDINSMATVIDLPSVGTTLSQDGDYQPDLEAYEGMLVTIPETLTITEQYNLDRFNEIKLVAGDRPEQFTQENAPDAAAYQAYLAELGARTITYDDGLNTQNEAITNLDGFGPTYNTDTAPRMGDTITGLTGVLDYQWAGNSASGATWRIRSVETGTNTFEDSATPRTEAPEDVGGSLKVAGFNVLNYFKTLDIGSATTVIGEDPRGADTAAELARQTTKLVETILKMDVDVLALTELENDFLPGSSGNAIEYLVAQLNAEAGAGTYAWVNPGQQFVGGDAIAVGFIYRTADVKIADGTTVEILNDSDLPGLGLSGLLSQSTVGHIFDGENTSRNALAVTFEQISTGETFTAIANHLKSKSGTGTGADADQGDGQGNWQNQRELATVALTAWAQSDPTGSGDSDVLLLGDFNGYAKEQSIGLLEDAGYENLQTRQDDAYSYVFDGQTGTLDYAFANDSMGSQVTGVTTWHINADEADALDYNTDYGRDTAIFDGTEPVRVSDHDPVIIGLDLGDDLSNVAYTLQILHASDFEAGLNAVDRAGNFASIVDYLEETYENSITLSSGDNFIPSPFFSAGSDASLKEVYETALETYYGLATGTLNISPGFGTADISMLNIIGVQASAIGNHEFDAGTNPFAAIIRQTASFPGAQFPYLSANLDFSGDSNLSGLYTSTIQDAANYTGFPPVAGIGKKIAPATIIEEGGEKIGVVGATTQIVQSISSTGGVEVIGDNVDDMAALAAILQPTIDALIAQGINKIILVSHLQQLAFEQALAPLLHGVDIIIAGGSHTLLADETDALRAGDTAAGTYPIVTANADGNTTLIVNTSGEYSYVGRLVVDFDAEGNVIYTENAAVNGAYASTEEVVQSLYDGNTTVDVDNDGDIDADDADPFADGSRGDLVNDIAQAVGGVIDAQDGNIFGQTDVYLEGRRGEVRTEETNLGDLTADANLWYAQKVDGTVLVSIKNGGGIRDSIGYVYAVGGDAVENPPLANSDVGKEAGDVSQLDIANALRFNNSLSLVTVTAAQLLEVLEHAVKATTATATPGQFAQIGGISFSFDKDLPAGNRVQSAALIDEDGNPVMTLVADGELAVDADMAIRVVTLSFLLTGGDSYPFAAFVAANPSFANVVNLTPDLVPDAGQVAAFAAEGTEQDAFAEYMAANYSETAYDELDTDKAHDTRIQNLDYREDTVLDAQSLILVGDDDDNALTGALGDDVLTGLGGDDTLVGNGGDDQLDGGEGDDTLLGGDGDDQLAGGEGDDSLDGGAGDDILLGGEGDDTLLGGDGDDVLVGGEGYDTMEGGAGNDEFTAGAGDSVDGGEGDDLIVVSTDDYAPALIDGGDGNDTLKLIGTGTGVIAVSNVVVDVENLVVDGGSWSVDGSAAYSNITIGNDATLTSSLIIDNNDLVGIAAGGTLAVSGNAIIWQGGGDAVLDNAGEIEGSTRALTTTAGATGSLTVNNQAGGVIRGAVTPQQAGQADATITVNNAGVMEADGRVLDFRSFDGSGASAVINNLAGGIIRQYGTNTDVIRPGNDGVVNNWGTITTDPSFVAGGDLIDFQSDTGGKVNNYAGGLMEGARHVVTGDNAVTVVNHGTMIGRNGSAVNLDTDGSLEQKAVITNYGVMEGRSAELTDSDGDAIDVDGLVEVLNYGKISGLGAEGYHDGEPNVSEAIAIGGGEIRNYATGEIYGYGRAIQVDNSSNSNALGVTTITNDGLIQGDGHGPEGVSAEDAARFDLRGNEAINLVGTYADSLFNSATGRIVGGVAMGGGNDTLSNDGSITATGGSAVNMGEGDDLLVNRAVITGDVLLGAGTDELINQSSGVITGDVTFGDGNDKLGNTGKIVGDVDLGAGDDFVNIWIGSDIQGQILLGDGNDLLISNDWISTNMEIDGGAGNDEIYTSFGNDTVVGGEGNDRIYANNGNDTIDGGAGDDQLFGQAGNDVIDGGDGADTINGGDGNDVLNGGLGNDLIIAGAGDDTIDGGAGFDTLDLSEATGAVTLNLVSGTVSGAGIGTDHFSSIESFVFGAGNDVITGGNGDDSLDGGAGNDTITGGNGNDTLSGGEGNDAIDGGSGNDIVDGGLGNDTLKGGSGNDVIAAGDGDDNVDAGSGDDNVTGGAGNDTLKGGSGADIITGGAGNDILTGGSGADVFVFAAGFGKDTVTDFATTGSSADLLQFSSDMFADFADVMAHTAQVGSSVVVTLDADTSITLANVQMTSLAADDFRFV</sequence>
<dbReference type="CDD" id="cd10283">
    <property type="entry name" value="MnuA_DNase1-like"/>
    <property type="match status" value="1"/>
</dbReference>
<evidence type="ECO:0000256" key="1">
    <source>
        <dbReference type="SAM" id="MobiDB-lite"/>
    </source>
</evidence>
<feature type="region of interest" description="Disordered" evidence="1">
    <location>
        <begin position="1671"/>
        <end position="1715"/>
    </location>
</feature>
<dbReference type="KEGG" id="rpb:RPB_0803"/>
<dbReference type="InterPro" id="IPR047971">
    <property type="entry name" value="ExeM-like"/>
</dbReference>
<feature type="region of interest" description="Disordered" evidence="1">
    <location>
        <begin position="2536"/>
        <end position="2562"/>
    </location>
</feature>
<dbReference type="InterPro" id="IPR036907">
    <property type="entry name" value="5'-Nucleotdase_C_sf"/>
</dbReference>
<dbReference type="eggNOG" id="COG4625">
    <property type="taxonomic scope" value="Bacteria"/>
</dbReference>
<dbReference type="PANTHER" id="PTHR42834:SF1">
    <property type="entry name" value="ENDONUCLEASE_EXONUCLEASE_PHOSPHATASE FAMILY PROTEIN (AFU_ORTHOLOGUE AFUA_3G09210)"/>
    <property type="match status" value="1"/>
</dbReference>
<dbReference type="SUPFAM" id="SSF56300">
    <property type="entry name" value="Metallo-dependent phosphatases"/>
    <property type="match status" value="1"/>
</dbReference>
<dbReference type="InterPro" id="IPR001343">
    <property type="entry name" value="Hemolysn_Ca-bd"/>
</dbReference>
<reference evidence="3 4" key="1">
    <citation type="submission" date="2006-01" db="EMBL/GenBank/DDBJ databases">
        <title>Complete sequence of Rhodopseudomonas palustris HaA2.</title>
        <authorList>
            <consortium name="US DOE Joint Genome Institute"/>
            <person name="Copeland A."/>
            <person name="Lucas S."/>
            <person name="Lapidus A."/>
            <person name="Barry K."/>
            <person name="Detter J.C."/>
            <person name="Glavina T."/>
            <person name="Hammon N."/>
            <person name="Israni S."/>
            <person name="Pitluck S."/>
            <person name="Chain P."/>
            <person name="Malfatti S."/>
            <person name="Shin M."/>
            <person name="Vergez L."/>
            <person name="Schmutz J."/>
            <person name="Larimer F."/>
            <person name="Land M."/>
            <person name="Hauser L."/>
            <person name="Pelletier D.A."/>
            <person name="Kyrpides N."/>
            <person name="Anderson I."/>
            <person name="Oda Y."/>
            <person name="Harwood C.S."/>
            <person name="Richardson P."/>
        </authorList>
    </citation>
    <scope>NUCLEOTIDE SEQUENCE [LARGE SCALE GENOMIC DNA]</scope>
    <source>
        <strain evidence="3 4">HaA2</strain>
    </source>
</reference>
<dbReference type="PROSITE" id="PS00330">
    <property type="entry name" value="HEMOLYSIN_CALCIUM"/>
    <property type="match status" value="13"/>
</dbReference>
<gene>
    <name evidence="3" type="ordered locus">RPB_0803</name>
</gene>
<dbReference type="STRING" id="316058.RPB_0803"/>
<dbReference type="InterPro" id="IPR006179">
    <property type="entry name" value="5_nucleotidase/apyrase"/>
</dbReference>
<proteinExistence type="predicted"/>
<dbReference type="InterPro" id="IPR018511">
    <property type="entry name" value="Hemolysin-typ_Ca-bd_CS"/>
</dbReference>
<protein>
    <submittedName>
        <fullName evidence="3">5'-nucleotidase</fullName>
    </submittedName>
</protein>
<dbReference type="Pfam" id="PF02872">
    <property type="entry name" value="5_nucleotid_C"/>
    <property type="match status" value="1"/>
</dbReference>
<name>Q2J1Z6_RHOP2</name>
<dbReference type="eggNOG" id="COG2374">
    <property type="taxonomic scope" value="Bacteria"/>
</dbReference>
<dbReference type="Gene3D" id="2.160.20.160">
    <property type="match status" value="1"/>
</dbReference>
<dbReference type="HOGENOM" id="CLU_227512_0_0_5"/>
<organism evidence="3 4">
    <name type="scientific">Rhodopseudomonas palustris (strain HaA2)</name>
    <dbReference type="NCBI Taxonomy" id="316058"/>
    <lineage>
        <taxon>Bacteria</taxon>
        <taxon>Pseudomonadati</taxon>
        <taxon>Pseudomonadota</taxon>
        <taxon>Alphaproteobacteria</taxon>
        <taxon>Hyphomicrobiales</taxon>
        <taxon>Nitrobacteraceae</taxon>
        <taxon>Rhodopseudomonas</taxon>
    </lineage>
</organism>
<evidence type="ECO:0000313" key="3">
    <source>
        <dbReference type="EMBL" id="ABD05514.1"/>
    </source>
</evidence>
<dbReference type="InterPro" id="IPR036691">
    <property type="entry name" value="Endo/exonu/phosph_ase_sf"/>
</dbReference>
<feature type="domain" description="5'-Nucleotidase C-terminal" evidence="2">
    <location>
        <begin position="1370"/>
        <end position="1563"/>
    </location>
</feature>
<accession>Q2J1Z6</accession>
<dbReference type="Gene3D" id="3.60.21.10">
    <property type="match status" value="1"/>
</dbReference>
<dbReference type="SUPFAM" id="SSF51120">
    <property type="entry name" value="beta-Roll"/>
    <property type="match status" value="5"/>
</dbReference>
<evidence type="ECO:0000259" key="2">
    <source>
        <dbReference type="Pfam" id="PF02872"/>
    </source>
</evidence>
<dbReference type="SUPFAM" id="SSF141072">
    <property type="entry name" value="CalX-like"/>
    <property type="match status" value="1"/>
</dbReference>
<dbReference type="PRINTS" id="PR01607">
    <property type="entry name" value="APYRASEFAMLY"/>
</dbReference>
<dbReference type="GO" id="GO:0005509">
    <property type="term" value="F:calcium ion binding"/>
    <property type="evidence" value="ECO:0007669"/>
    <property type="project" value="InterPro"/>
</dbReference>
<feature type="compositionally biased region" description="Acidic residues" evidence="1">
    <location>
        <begin position="1681"/>
        <end position="1690"/>
    </location>
</feature>
<dbReference type="GO" id="GO:0016787">
    <property type="term" value="F:hydrolase activity"/>
    <property type="evidence" value="ECO:0007669"/>
    <property type="project" value="InterPro"/>
</dbReference>